<dbReference type="SUPFAM" id="SSF50249">
    <property type="entry name" value="Nucleic acid-binding proteins"/>
    <property type="match status" value="4"/>
</dbReference>
<dbReference type="FunFam" id="2.40.50.140:FF:000051">
    <property type="entry name" value="RNA-binding transcriptional accessory protein"/>
    <property type="match status" value="1"/>
</dbReference>
<dbReference type="STRING" id="1859473.BG261_07370"/>
<feature type="compositionally biased region" description="Basic and acidic residues" evidence="6">
    <location>
        <begin position="348"/>
        <end position="370"/>
    </location>
</feature>
<keyword evidence="9" id="KW-1185">Reference proteome</keyword>
<dbReference type="SMART" id="SM00316">
    <property type="entry name" value="S1"/>
    <property type="match status" value="4"/>
</dbReference>
<protein>
    <submittedName>
        <fullName evidence="8">30S ribosomal protein S1</fullName>
    </submittedName>
</protein>
<evidence type="ECO:0000259" key="7">
    <source>
        <dbReference type="PROSITE" id="PS50126"/>
    </source>
</evidence>
<dbReference type="InterPro" id="IPR003029">
    <property type="entry name" value="S1_domain"/>
</dbReference>
<keyword evidence="5" id="KW-0687">Ribonucleoprotein</keyword>
<evidence type="ECO:0000256" key="1">
    <source>
        <dbReference type="ARBA" id="ARBA00006767"/>
    </source>
</evidence>
<evidence type="ECO:0000256" key="5">
    <source>
        <dbReference type="ARBA" id="ARBA00023274"/>
    </source>
</evidence>
<comment type="similarity">
    <text evidence="1">Belongs to the bacterial ribosomal protein bS1 family.</text>
</comment>
<organism evidence="8 9">
    <name type="scientific">Floricoccus tropicus</name>
    <dbReference type="NCBI Taxonomy" id="1859473"/>
    <lineage>
        <taxon>Bacteria</taxon>
        <taxon>Bacillati</taxon>
        <taxon>Bacillota</taxon>
        <taxon>Bacilli</taxon>
        <taxon>Lactobacillales</taxon>
        <taxon>Streptococcaceae</taxon>
        <taxon>Floricoccus</taxon>
    </lineage>
</organism>
<evidence type="ECO:0000256" key="4">
    <source>
        <dbReference type="ARBA" id="ARBA00022980"/>
    </source>
</evidence>
<dbReference type="GO" id="GO:0003729">
    <property type="term" value="F:mRNA binding"/>
    <property type="evidence" value="ECO:0007669"/>
    <property type="project" value="TreeGrafter"/>
</dbReference>
<dbReference type="CDD" id="cd05688">
    <property type="entry name" value="S1_RPS1_repeat_ec3"/>
    <property type="match status" value="1"/>
</dbReference>
<dbReference type="InterPro" id="IPR050437">
    <property type="entry name" value="Ribos_protein_bS1-like"/>
</dbReference>
<dbReference type="Pfam" id="PF00575">
    <property type="entry name" value="S1"/>
    <property type="match status" value="4"/>
</dbReference>
<feature type="domain" description="S1 motif" evidence="7">
    <location>
        <begin position="195"/>
        <end position="263"/>
    </location>
</feature>
<dbReference type="CDD" id="cd04465">
    <property type="entry name" value="S1_RPS1_repeat_ec2_hs2"/>
    <property type="match status" value="1"/>
</dbReference>
<dbReference type="PANTHER" id="PTHR10724">
    <property type="entry name" value="30S RIBOSOMAL PROTEIN S1"/>
    <property type="match status" value="1"/>
</dbReference>
<feature type="region of interest" description="Disordered" evidence="6">
    <location>
        <begin position="348"/>
        <end position="395"/>
    </location>
</feature>
<dbReference type="RefSeq" id="WP_070787683.1">
    <property type="nucleotide sequence ID" value="NZ_MKIR01000024.1"/>
</dbReference>
<name>A0A1E8GKC3_9LACT</name>
<dbReference type="Proteomes" id="UP000178622">
    <property type="component" value="Unassembled WGS sequence"/>
</dbReference>
<dbReference type="GO" id="GO:0022627">
    <property type="term" value="C:cytosolic small ribosomal subunit"/>
    <property type="evidence" value="ECO:0007669"/>
    <property type="project" value="TreeGrafter"/>
</dbReference>
<dbReference type="InterPro" id="IPR012340">
    <property type="entry name" value="NA-bd_OB-fold"/>
</dbReference>
<dbReference type="PRINTS" id="PR00681">
    <property type="entry name" value="RIBOSOMALS1"/>
</dbReference>
<feature type="domain" description="S1 motif" evidence="7">
    <location>
        <begin position="280"/>
        <end position="349"/>
    </location>
</feature>
<evidence type="ECO:0000256" key="3">
    <source>
        <dbReference type="ARBA" id="ARBA00022884"/>
    </source>
</evidence>
<dbReference type="GO" id="GO:0003735">
    <property type="term" value="F:structural constituent of ribosome"/>
    <property type="evidence" value="ECO:0007669"/>
    <property type="project" value="TreeGrafter"/>
</dbReference>
<proteinExistence type="inferred from homology"/>
<evidence type="ECO:0000256" key="2">
    <source>
        <dbReference type="ARBA" id="ARBA00022737"/>
    </source>
</evidence>
<dbReference type="AlphaFoldDB" id="A0A1E8GKC3"/>
<dbReference type="OrthoDB" id="9804077at2"/>
<reference evidence="9" key="1">
    <citation type="submission" date="2016-09" db="EMBL/GenBank/DDBJ databases">
        <title>Draft genome sequence of a novel species of the family Streptococcaceae isolated from flowers.</title>
        <authorList>
            <person name="Chuah L.-O."/>
            <person name="Yap K.-P."/>
            <person name="Thong K.L."/>
            <person name="Liong M.T."/>
            <person name="Ahmad R."/>
            <person name="Rusul G."/>
        </authorList>
    </citation>
    <scope>NUCLEOTIDE SEQUENCE [LARGE SCALE GENOMIC DNA]</scope>
    <source>
        <strain evidence="9">DF1</strain>
    </source>
</reference>
<feature type="compositionally biased region" description="Basic residues" evidence="6">
    <location>
        <begin position="371"/>
        <end position="382"/>
    </location>
</feature>
<keyword evidence="3" id="KW-0694">RNA-binding</keyword>
<dbReference type="GO" id="GO:0006412">
    <property type="term" value="P:translation"/>
    <property type="evidence" value="ECO:0007669"/>
    <property type="project" value="TreeGrafter"/>
</dbReference>
<dbReference type="PROSITE" id="PS50126">
    <property type="entry name" value="S1"/>
    <property type="match status" value="4"/>
</dbReference>
<keyword evidence="4 8" id="KW-0689">Ribosomal protein</keyword>
<dbReference type="Gene3D" id="2.40.50.140">
    <property type="entry name" value="Nucleic acid-binding proteins"/>
    <property type="match status" value="4"/>
</dbReference>
<feature type="domain" description="S1 motif" evidence="7">
    <location>
        <begin position="108"/>
        <end position="174"/>
    </location>
</feature>
<dbReference type="NCBIfam" id="NF005208">
    <property type="entry name" value="PRK06676.1"/>
    <property type="match status" value="1"/>
</dbReference>
<evidence type="ECO:0000256" key="6">
    <source>
        <dbReference type="SAM" id="MobiDB-lite"/>
    </source>
</evidence>
<dbReference type="EMBL" id="MKIR01000024">
    <property type="protein sequence ID" value="OFI48705.1"/>
    <property type="molecule type" value="Genomic_DNA"/>
</dbReference>
<evidence type="ECO:0000313" key="8">
    <source>
        <dbReference type="EMBL" id="OFI48705.1"/>
    </source>
</evidence>
<evidence type="ECO:0000313" key="9">
    <source>
        <dbReference type="Proteomes" id="UP000178622"/>
    </source>
</evidence>
<keyword evidence="2" id="KW-0677">Repeat</keyword>
<accession>A0A1E8GKC3</accession>
<sequence>MNEFEELLNSVGDVKVGDIVKGEILSVDGDQASVAIVGTGVEGVLTLRELTSERDADINTFVKPGDELELLVVKQIVGKESEGATVFLLSKKRLDARKAWTALEGKEGEVVTVKVLRNVKGGLSVDYQGVRGFIPASMIDTYFVRDTAKFVGQDVEAEIIEVNASENRFILSRKAVVEKSAAAARKEVFEKIEEGSVVEGTVARLTDFGAFVDLGGVDGLVHVTELAHGRVRNPKDVVSVGDKINVKVLKVDEDANRISLSLKATAPGPWTDIEEKAAVGTVLDGTVKRLTDFGAFVEIFPGVEGLVHISQISHTRVENPKDVLTAGQEVKVKVLDVKPEEERVSLSIKALEEAPARAPREDSDNEGRSERKPRRNNNKRKPQRDYELPETQEGFSLADFLGEDFKLD</sequence>
<gene>
    <name evidence="8" type="ORF">BG261_07370</name>
</gene>
<dbReference type="InterPro" id="IPR035104">
    <property type="entry name" value="Ribosomal_protein_S1-like"/>
</dbReference>
<dbReference type="FunFam" id="2.40.50.140:FF:000114">
    <property type="entry name" value="30S ribosomal protein S1"/>
    <property type="match status" value="1"/>
</dbReference>
<dbReference type="CDD" id="cd05692">
    <property type="entry name" value="S1_RPS1_repeat_hs4"/>
    <property type="match status" value="1"/>
</dbReference>
<dbReference type="PANTHER" id="PTHR10724:SF7">
    <property type="entry name" value="SMALL RIBOSOMAL SUBUNIT PROTEIN BS1C"/>
    <property type="match status" value="1"/>
</dbReference>
<feature type="domain" description="S1 motif" evidence="7">
    <location>
        <begin position="17"/>
        <end position="92"/>
    </location>
</feature>
<comment type="caution">
    <text evidence="8">The sequence shown here is derived from an EMBL/GenBank/DDBJ whole genome shotgun (WGS) entry which is preliminary data.</text>
</comment>